<dbReference type="EMBL" id="JAGQHS010000160">
    <property type="protein sequence ID" value="MCA9758319.1"/>
    <property type="molecule type" value="Genomic_DNA"/>
</dbReference>
<reference evidence="1" key="2">
    <citation type="journal article" date="2021" name="Microbiome">
        <title>Successional dynamics and alternative stable states in a saline activated sludge microbial community over 9 years.</title>
        <authorList>
            <person name="Wang Y."/>
            <person name="Ye J."/>
            <person name="Ju F."/>
            <person name="Liu L."/>
            <person name="Boyd J.A."/>
            <person name="Deng Y."/>
            <person name="Parks D.H."/>
            <person name="Jiang X."/>
            <person name="Yin X."/>
            <person name="Woodcroft B.J."/>
            <person name="Tyson G.W."/>
            <person name="Hugenholtz P."/>
            <person name="Polz M.F."/>
            <person name="Zhang T."/>
        </authorList>
    </citation>
    <scope>NUCLEOTIDE SEQUENCE</scope>
    <source>
        <strain evidence="1">HKST-UBA02</strain>
    </source>
</reference>
<dbReference type="Pfam" id="PF18993">
    <property type="entry name" value="Rv0078B"/>
    <property type="match status" value="1"/>
</dbReference>
<name>A0A956NG54_UNCEI</name>
<dbReference type="Proteomes" id="UP000739538">
    <property type="component" value="Unassembled WGS sequence"/>
</dbReference>
<dbReference type="AlphaFoldDB" id="A0A956NG54"/>
<accession>A0A956NG54</accession>
<protein>
    <submittedName>
        <fullName evidence="1">Uncharacterized protein</fullName>
    </submittedName>
</protein>
<proteinExistence type="predicted"/>
<organism evidence="1 2">
    <name type="scientific">Eiseniibacteriota bacterium</name>
    <dbReference type="NCBI Taxonomy" id="2212470"/>
    <lineage>
        <taxon>Bacteria</taxon>
        <taxon>Candidatus Eiseniibacteriota</taxon>
    </lineage>
</organism>
<gene>
    <name evidence="1" type="ORF">KDA27_21165</name>
</gene>
<comment type="caution">
    <text evidence="1">The sequence shown here is derived from an EMBL/GenBank/DDBJ whole genome shotgun (WGS) entry which is preliminary data.</text>
</comment>
<evidence type="ECO:0000313" key="1">
    <source>
        <dbReference type="EMBL" id="MCA9758319.1"/>
    </source>
</evidence>
<reference evidence="1" key="1">
    <citation type="submission" date="2020-04" db="EMBL/GenBank/DDBJ databases">
        <authorList>
            <person name="Zhang T."/>
        </authorList>
    </citation>
    <scope>NUCLEOTIDE SEQUENCE</scope>
    <source>
        <strain evidence="1">HKST-UBA02</strain>
    </source>
</reference>
<sequence>MGSKLTPEYVATLRRMSGEEKIRASFRLYWSARRLKATALRQQHPDWSEKEIQARVREIFLHARS</sequence>
<dbReference type="InterPro" id="IPR044054">
    <property type="entry name" value="Rv0078B"/>
</dbReference>
<evidence type="ECO:0000313" key="2">
    <source>
        <dbReference type="Proteomes" id="UP000739538"/>
    </source>
</evidence>